<dbReference type="Proteomes" id="UP001213799">
    <property type="component" value="Unassembled WGS sequence"/>
</dbReference>
<dbReference type="Gene3D" id="3.20.20.370">
    <property type="entry name" value="Glycoside hydrolase/deacetylase"/>
    <property type="match status" value="1"/>
</dbReference>
<feature type="compositionally biased region" description="Basic and acidic residues" evidence="1">
    <location>
        <begin position="82"/>
        <end position="95"/>
    </location>
</feature>
<sequence>MTATRLFTTEQCIAENIPLSAGYRDFEGYKGKFPDPQWTGNAKLCVNIVLNHEEGGEYSVINGDMRLETDLQEIMGRHVHIGQRDIQKETQDEYGTRVGRLASGALP</sequence>
<dbReference type="AlphaFoldDB" id="A0AAD6H053"/>
<dbReference type="EMBL" id="JAQJAE010000004">
    <property type="protein sequence ID" value="KAJ5597589.1"/>
    <property type="molecule type" value="Genomic_DNA"/>
</dbReference>
<keyword evidence="3" id="KW-1185">Reference proteome</keyword>
<evidence type="ECO:0000313" key="2">
    <source>
        <dbReference type="EMBL" id="KAJ5597589.1"/>
    </source>
</evidence>
<name>A0AAD6H053_9EURO</name>
<dbReference type="RefSeq" id="XP_056750804.1">
    <property type="nucleotide sequence ID" value="XM_056898728.1"/>
</dbReference>
<organism evidence="2 3">
    <name type="scientific">Penicillium hordei</name>
    <dbReference type="NCBI Taxonomy" id="40994"/>
    <lineage>
        <taxon>Eukaryota</taxon>
        <taxon>Fungi</taxon>
        <taxon>Dikarya</taxon>
        <taxon>Ascomycota</taxon>
        <taxon>Pezizomycotina</taxon>
        <taxon>Eurotiomycetes</taxon>
        <taxon>Eurotiomycetidae</taxon>
        <taxon>Eurotiales</taxon>
        <taxon>Aspergillaceae</taxon>
        <taxon>Penicillium</taxon>
    </lineage>
</organism>
<dbReference type="PANTHER" id="PTHR43123">
    <property type="entry name" value="POLYSACCHARIDE DEACETYLASE-RELATED"/>
    <property type="match status" value="1"/>
</dbReference>
<accession>A0AAD6H053</accession>
<dbReference type="GO" id="GO:0016787">
    <property type="term" value="F:hydrolase activity"/>
    <property type="evidence" value="ECO:0007669"/>
    <property type="project" value="UniProtKB-KW"/>
</dbReference>
<gene>
    <name evidence="2" type="ORF">N7537_007673</name>
</gene>
<reference evidence="2" key="2">
    <citation type="submission" date="2023-01" db="EMBL/GenBank/DDBJ databases">
        <authorList>
            <person name="Petersen C."/>
        </authorList>
    </citation>
    <scope>NUCLEOTIDE SEQUENCE</scope>
    <source>
        <strain evidence="2">IBT 12815</strain>
    </source>
</reference>
<keyword evidence="2" id="KW-0378">Hydrolase</keyword>
<reference evidence="2" key="1">
    <citation type="journal article" date="2023" name="IMA Fungus">
        <title>Comparative genomic study of the Penicillium genus elucidates a diverse pangenome and 15 lateral gene transfer events.</title>
        <authorList>
            <person name="Petersen C."/>
            <person name="Sorensen T."/>
            <person name="Nielsen M.R."/>
            <person name="Sondergaard T.E."/>
            <person name="Sorensen J.L."/>
            <person name="Fitzpatrick D.A."/>
            <person name="Frisvad J.C."/>
            <person name="Nielsen K.L."/>
        </authorList>
    </citation>
    <scope>NUCLEOTIDE SEQUENCE</scope>
    <source>
        <strain evidence="2">IBT 12815</strain>
    </source>
</reference>
<dbReference type="GeneID" id="81588970"/>
<dbReference type="PANTHER" id="PTHR43123:SF1">
    <property type="entry name" value="POLYSACCHARIDE DEACETYLASE-RELATED"/>
    <property type="match status" value="1"/>
</dbReference>
<feature type="region of interest" description="Disordered" evidence="1">
    <location>
        <begin position="82"/>
        <end position="107"/>
    </location>
</feature>
<evidence type="ECO:0000256" key="1">
    <source>
        <dbReference type="SAM" id="MobiDB-lite"/>
    </source>
</evidence>
<protein>
    <submittedName>
        <fullName evidence="2">Glycoside hydrolase/deacetylase beta/alpha-barrel</fullName>
    </submittedName>
</protein>
<comment type="caution">
    <text evidence="2">The sequence shown here is derived from an EMBL/GenBank/DDBJ whole genome shotgun (WGS) entry which is preliminary data.</text>
</comment>
<evidence type="ECO:0000313" key="3">
    <source>
        <dbReference type="Proteomes" id="UP001213799"/>
    </source>
</evidence>
<proteinExistence type="predicted"/>